<proteinExistence type="predicted"/>
<comment type="caution">
    <text evidence="2">The sequence shown here is derived from an EMBL/GenBank/DDBJ whole genome shotgun (WGS) entry which is preliminary data.</text>
</comment>
<evidence type="ECO:0000313" key="2">
    <source>
        <dbReference type="EMBL" id="GGZ01271.1"/>
    </source>
</evidence>
<reference evidence="2" key="1">
    <citation type="journal article" date="2014" name="Int. J. Syst. Evol. Microbiol.">
        <title>Complete genome sequence of Corynebacterium casei LMG S-19264T (=DSM 44701T), isolated from a smear-ripened cheese.</title>
        <authorList>
            <consortium name="US DOE Joint Genome Institute (JGI-PGF)"/>
            <person name="Walter F."/>
            <person name="Albersmeier A."/>
            <person name="Kalinowski J."/>
            <person name="Ruckert C."/>
        </authorList>
    </citation>
    <scope>NUCLEOTIDE SEQUENCE</scope>
    <source>
        <strain evidence="2">KCTC 32255</strain>
    </source>
</reference>
<evidence type="ECO:0000313" key="3">
    <source>
        <dbReference type="Proteomes" id="UP000648075"/>
    </source>
</evidence>
<evidence type="ECO:0008006" key="4">
    <source>
        <dbReference type="Google" id="ProtNLM"/>
    </source>
</evidence>
<reference evidence="2" key="2">
    <citation type="submission" date="2020-09" db="EMBL/GenBank/DDBJ databases">
        <authorList>
            <person name="Sun Q."/>
            <person name="Kim S."/>
        </authorList>
    </citation>
    <scope>NUCLEOTIDE SEQUENCE</scope>
    <source>
        <strain evidence="2">KCTC 32255</strain>
    </source>
</reference>
<keyword evidence="3" id="KW-1185">Reference proteome</keyword>
<dbReference type="Proteomes" id="UP000648075">
    <property type="component" value="Unassembled WGS sequence"/>
</dbReference>
<organism evidence="2 3">
    <name type="scientific">Novosphingobium colocasiae</name>
    <dbReference type="NCBI Taxonomy" id="1256513"/>
    <lineage>
        <taxon>Bacteria</taxon>
        <taxon>Pseudomonadati</taxon>
        <taxon>Pseudomonadota</taxon>
        <taxon>Alphaproteobacteria</taxon>
        <taxon>Sphingomonadales</taxon>
        <taxon>Sphingomonadaceae</taxon>
        <taxon>Novosphingobium</taxon>
    </lineage>
</organism>
<sequence>MDDAHRPDAVLEGPKAMTNTSAPDETVTENAKSHFAKAIDEARAGAQALADGYREKIMATTGELSSEAKARSDEAMEKANAFATDARDKANTFADDAMAKAGVYAADAKAKATGWANDGKAMTSRTIATLAGMIDENIAMIDDKAGEKYGDYARSASQSMKDAAASLDEKSLDELGEDAVDFVRKSPGVAIGAAIAAGFMLGRMFKGK</sequence>
<name>A0A918PDH5_9SPHN</name>
<gene>
    <name evidence="2" type="ORF">GCM10011614_15180</name>
</gene>
<protein>
    <recommendedName>
        <fullName evidence="4">DUF883 domain-containing protein</fullName>
    </recommendedName>
</protein>
<feature type="region of interest" description="Disordered" evidence="1">
    <location>
        <begin position="1"/>
        <end position="30"/>
    </location>
</feature>
<evidence type="ECO:0000256" key="1">
    <source>
        <dbReference type="SAM" id="MobiDB-lite"/>
    </source>
</evidence>
<dbReference type="EMBL" id="BMZA01000004">
    <property type="protein sequence ID" value="GGZ01271.1"/>
    <property type="molecule type" value="Genomic_DNA"/>
</dbReference>
<dbReference type="AlphaFoldDB" id="A0A918PDH5"/>
<accession>A0A918PDH5</accession>
<dbReference type="Gene3D" id="1.20.120.20">
    <property type="entry name" value="Apolipoprotein"/>
    <property type="match status" value="1"/>
</dbReference>